<feature type="non-terminal residue" evidence="1">
    <location>
        <position position="1"/>
    </location>
</feature>
<dbReference type="AlphaFoldDB" id="A0A8S3H1G0"/>
<reference evidence="1" key="1">
    <citation type="submission" date="2021-02" db="EMBL/GenBank/DDBJ databases">
        <authorList>
            <person name="Nowell W R."/>
        </authorList>
    </citation>
    <scope>NUCLEOTIDE SEQUENCE</scope>
</reference>
<protein>
    <submittedName>
        <fullName evidence="1">Uncharacterized protein</fullName>
    </submittedName>
</protein>
<name>A0A8S3H1G0_9BILA</name>
<organism evidence="1 2">
    <name type="scientific">Rotaria magnacalcarata</name>
    <dbReference type="NCBI Taxonomy" id="392030"/>
    <lineage>
        <taxon>Eukaryota</taxon>
        <taxon>Metazoa</taxon>
        <taxon>Spiralia</taxon>
        <taxon>Gnathifera</taxon>
        <taxon>Rotifera</taxon>
        <taxon>Eurotatoria</taxon>
        <taxon>Bdelloidea</taxon>
        <taxon>Philodinida</taxon>
        <taxon>Philodinidae</taxon>
        <taxon>Rotaria</taxon>
    </lineage>
</organism>
<evidence type="ECO:0000313" key="2">
    <source>
        <dbReference type="Proteomes" id="UP000681967"/>
    </source>
</evidence>
<proteinExistence type="predicted"/>
<dbReference type="InterPro" id="IPR010342">
    <property type="entry name" value="DUF938"/>
</dbReference>
<accession>A0A8S3H1G0</accession>
<evidence type="ECO:0000313" key="1">
    <source>
        <dbReference type="EMBL" id="CAF5174318.1"/>
    </source>
</evidence>
<gene>
    <name evidence="1" type="ORF">BYL167_LOCUS77928</name>
</gene>
<dbReference type="Proteomes" id="UP000681967">
    <property type="component" value="Unassembled WGS sequence"/>
</dbReference>
<sequence length="41" mass="5035">WGLKGIDELKAIAKDYHLELKETFDMPENNKILWWNKRQDF</sequence>
<comment type="caution">
    <text evidence="1">The sequence shown here is derived from an EMBL/GenBank/DDBJ whole genome shotgun (WGS) entry which is preliminary data.</text>
</comment>
<dbReference type="Pfam" id="PF06080">
    <property type="entry name" value="DUF938"/>
    <property type="match status" value="1"/>
</dbReference>
<dbReference type="EMBL" id="CAJOBH010285212">
    <property type="protein sequence ID" value="CAF5174318.1"/>
    <property type="molecule type" value="Genomic_DNA"/>
</dbReference>